<evidence type="ECO:0000256" key="5">
    <source>
        <dbReference type="ARBA" id="ARBA00022763"/>
    </source>
</evidence>
<evidence type="ECO:0000256" key="2">
    <source>
        <dbReference type="ARBA" id="ARBA00006019"/>
    </source>
</evidence>
<dbReference type="Pfam" id="PF00888">
    <property type="entry name" value="Cullin"/>
    <property type="match status" value="1"/>
</dbReference>
<evidence type="ECO:0000256" key="10">
    <source>
        <dbReference type="PROSITE-ProRule" id="PRU00330"/>
    </source>
</evidence>
<evidence type="ECO:0000313" key="13">
    <source>
        <dbReference type="EMBL" id="EGG20477.1"/>
    </source>
</evidence>
<reference evidence="14" key="1">
    <citation type="journal article" date="2011" name="Genome Res.">
        <title>Phylogeny-wide analysis of social amoeba genomes highlights ancient origins for complex intercellular communication.</title>
        <authorList>
            <person name="Heidel A.J."/>
            <person name="Lawal H.M."/>
            <person name="Felder M."/>
            <person name="Schilde C."/>
            <person name="Helps N.R."/>
            <person name="Tunggal B."/>
            <person name="Rivero F."/>
            <person name="John U."/>
            <person name="Schleicher M."/>
            <person name="Eichinger L."/>
            <person name="Platzer M."/>
            <person name="Noegel A.A."/>
            <person name="Schaap P."/>
            <person name="Gloeckner G."/>
        </authorList>
    </citation>
    <scope>NUCLEOTIDE SEQUENCE [LARGE SCALE GENOMIC DNA]</scope>
    <source>
        <strain evidence="14">SH3</strain>
    </source>
</reference>
<dbReference type="OrthoDB" id="27073at2759"/>
<dbReference type="GeneID" id="14873045"/>
<evidence type="ECO:0000256" key="6">
    <source>
        <dbReference type="ARBA" id="ARBA00022786"/>
    </source>
</evidence>
<dbReference type="Gene3D" id="1.10.10.10">
    <property type="entry name" value="Winged helix-like DNA-binding domain superfamily/Winged helix DNA-binding domain"/>
    <property type="match status" value="1"/>
</dbReference>
<keyword evidence="6" id="KW-0833">Ubl conjugation pathway</keyword>
<dbReference type="InterPro" id="IPR045093">
    <property type="entry name" value="Cullin"/>
</dbReference>
<dbReference type="GO" id="GO:0031625">
    <property type="term" value="F:ubiquitin protein ligase binding"/>
    <property type="evidence" value="ECO:0007669"/>
    <property type="project" value="InterPro"/>
</dbReference>
<name>F4PRC5_CACFS</name>
<dbReference type="SUPFAM" id="SSF74788">
    <property type="entry name" value="Cullin repeat-like"/>
    <property type="match status" value="1"/>
</dbReference>
<dbReference type="GO" id="GO:0006511">
    <property type="term" value="P:ubiquitin-dependent protein catabolic process"/>
    <property type="evidence" value="ECO:0007669"/>
    <property type="project" value="InterPro"/>
</dbReference>
<evidence type="ECO:0000256" key="7">
    <source>
        <dbReference type="ARBA" id="ARBA00022843"/>
    </source>
</evidence>
<dbReference type="UniPathway" id="UPA00143"/>
<dbReference type="Pfam" id="PF26557">
    <property type="entry name" value="Cullin_AB"/>
    <property type="match status" value="1"/>
</dbReference>
<dbReference type="GO" id="GO:0005634">
    <property type="term" value="C:nucleus"/>
    <property type="evidence" value="ECO:0007669"/>
    <property type="project" value="EnsemblProtists"/>
</dbReference>
<dbReference type="InterPro" id="IPR059120">
    <property type="entry name" value="Cullin-like_AB"/>
</dbReference>
<comment type="similarity">
    <text evidence="2 10 11">Belongs to the cullin family.</text>
</comment>
<evidence type="ECO:0000313" key="14">
    <source>
        <dbReference type="Proteomes" id="UP000007797"/>
    </source>
</evidence>
<dbReference type="FunFam" id="1.20.1310.10:FF:000003">
    <property type="entry name" value="Cullin 4A"/>
    <property type="match status" value="1"/>
</dbReference>
<keyword evidence="4" id="KW-0597">Phosphoprotein</keyword>
<dbReference type="FunFam" id="1.20.1310.10:FF:000001">
    <property type="entry name" value="Cullin 3"/>
    <property type="match status" value="1"/>
</dbReference>
<feature type="domain" description="Cullin family profile" evidence="12">
    <location>
        <begin position="356"/>
        <end position="587"/>
    </location>
</feature>
<gene>
    <name evidence="13" type="primary">culD</name>
    <name evidence="13" type="ORF">DFA_00338</name>
</gene>
<dbReference type="InterPro" id="IPR016159">
    <property type="entry name" value="Cullin_repeat-like_dom_sf"/>
</dbReference>
<dbReference type="OMA" id="NYQEQTW"/>
<dbReference type="SMART" id="SM00182">
    <property type="entry name" value="CULLIN"/>
    <property type="match status" value="1"/>
</dbReference>
<evidence type="ECO:0000256" key="11">
    <source>
        <dbReference type="RuleBase" id="RU003829"/>
    </source>
</evidence>
<evidence type="ECO:0000256" key="1">
    <source>
        <dbReference type="ARBA" id="ARBA00004906"/>
    </source>
</evidence>
<keyword evidence="5" id="KW-0227">DNA damage</keyword>
<dbReference type="Pfam" id="PF10557">
    <property type="entry name" value="Cullin_Nedd8"/>
    <property type="match status" value="1"/>
</dbReference>
<dbReference type="GO" id="GO:0042254">
    <property type="term" value="P:ribosome biogenesis"/>
    <property type="evidence" value="ECO:0007669"/>
    <property type="project" value="UniProtKB-ARBA"/>
</dbReference>
<dbReference type="Proteomes" id="UP000007797">
    <property type="component" value="Unassembled WGS sequence"/>
</dbReference>
<dbReference type="InterPro" id="IPR016158">
    <property type="entry name" value="Cullin_homology"/>
</dbReference>
<keyword evidence="3" id="KW-1017">Isopeptide bond</keyword>
<dbReference type="InterPro" id="IPR001373">
    <property type="entry name" value="Cullin_N"/>
</dbReference>
<keyword evidence="7" id="KW-0832">Ubl conjugation</keyword>
<dbReference type="PROSITE" id="PS01256">
    <property type="entry name" value="CULLIN_1"/>
    <property type="match status" value="1"/>
</dbReference>
<dbReference type="RefSeq" id="XP_004358327.1">
    <property type="nucleotide sequence ID" value="XM_004358270.1"/>
</dbReference>
<dbReference type="Gene3D" id="1.20.1310.10">
    <property type="entry name" value="Cullin Repeats"/>
    <property type="match status" value="4"/>
</dbReference>
<accession>F4PRC5</accession>
<dbReference type="SUPFAM" id="SSF46785">
    <property type="entry name" value="Winged helix' DNA-binding domain"/>
    <property type="match status" value="1"/>
</dbReference>
<dbReference type="InterPro" id="IPR019559">
    <property type="entry name" value="Cullin_neddylation_domain"/>
</dbReference>
<dbReference type="PROSITE" id="PS50069">
    <property type="entry name" value="CULLIN_2"/>
    <property type="match status" value="1"/>
</dbReference>
<dbReference type="Gene3D" id="3.30.230.130">
    <property type="entry name" value="Cullin, Chain C, Domain 2"/>
    <property type="match status" value="1"/>
</dbReference>
<organism evidence="13 14">
    <name type="scientific">Cavenderia fasciculata</name>
    <name type="common">Slime mold</name>
    <name type="synonym">Dictyostelium fasciculatum</name>
    <dbReference type="NCBI Taxonomy" id="261658"/>
    <lineage>
        <taxon>Eukaryota</taxon>
        <taxon>Amoebozoa</taxon>
        <taxon>Evosea</taxon>
        <taxon>Eumycetozoa</taxon>
        <taxon>Dictyostelia</taxon>
        <taxon>Acytosteliales</taxon>
        <taxon>Cavenderiaceae</taxon>
        <taxon>Cavenderia</taxon>
    </lineage>
</organism>
<protein>
    <recommendedName>
        <fullName evidence="9">Cullin-4</fullName>
    </recommendedName>
</protein>
<comment type="pathway">
    <text evidence="1">Protein modification; protein ubiquitination.</text>
</comment>
<evidence type="ECO:0000256" key="9">
    <source>
        <dbReference type="ARBA" id="ARBA00069613"/>
    </source>
</evidence>
<dbReference type="GO" id="GO:0016567">
    <property type="term" value="P:protein ubiquitination"/>
    <property type="evidence" value="ECO:0007669"/>
    <property type="project" value="UniProtKB-UniPathway"/>
</dbReference>
<dbReference type="KEGG" id="dfa:DFA_00338"/>
<dbReference type="InterPro" id="IPR016157">
    <property type="entry name" value="Cullin_CS"/>
</dbReference>
<dbReference type="AlphaFoldDB" id="F4PRC5"/>
<sequence length="716" mass="83356">MFYCVQKMNIFSSNISNNGNNFQVNSSSGAAGGIGTIKKTPNSNNIQPQVKKLVIKNLKDTSKASENYQVESWSHLSNAIDSIYKKQPIKQTLEELYRMVDNLCSTEKYATTLTYVVSKHTKSIWDIGLHYFKTFLLSSTNLDKKLRIGILINIEKERNGETIDKDLLHHLIQMLLSLQIYESFEKELLSETSMFYYKESNHLINEYETPEYLKHVNNRIAEENTRSLRYIDPSTKRAIIQVVEKQMLEQHLDRLLQKGFNQMVEMDKIEDLELLYSLFTRVNGLSKLKSAWGQYIKTAGASMLADTEKDSSMIEDLIIFKDRMDHILNISFSKNDQLNYSFKESFEHFINTRQNKPAELIAKFIDSKLRSGSKGISDDELEMVLNKALALFRFIQGKDVFEAFYKTDLSKRLLMDKSMSIDVEKSVVLKLRNECGTVFTAKLEGMFNDIELSNEIMASFKECMAYTEHIKNIEMNVFVLASSNWPQYTPLNANLPTQFLEYQEMYRKFYSSKYPNRKLIWQNSLGQCVLKCFFQNGKKDTISSLLQTVVLLLFNNLNQDEEITLGKIQELSGIELEELKRHMMPLINSNTRILSRRSKNKSKILEIDDLFSFNKDFTHKLTRLKVNALQAKETVEENKKTNEAIIHDRQYQIDAAIVRIMKARKTLTHNLLMSELFQQLRFTPKPVDLKKRIESLIEREYLGRDQNNPMSYHYLA</sequence>
<dbReference type="InterPro" id="IPR036390">
    <property type="entry name" value="WH_DNA-bd_sf"/>
</dbReference>
<dbReference type="InterPro" id="IPR036388">
    <property type="entry name" value="WH-like_DNA-bd_sf"/>
</dbReference>
<dbReference type="STRING" id="1054147.F4PRC5"/>
<dbReference type="InterPro" id="IPR036317">
    <property type="entry name" value="Cullin_homology_sf"/>
</dbReference>
<dbReference type="GO" id="GO:0006281">
    <property type="term" value="P:DNA repair"/>
    <property type="evidence" value="ECO:0007669"/>
    <property type="project" value="UniProtKB-KW"/>
</dbReference>
<dbReference type="PANTHER" id="PTHR11932">
    <property type="entry name" value="CULLIN"/>
    <property type="match status" value="1"/>
</dbReference>
<keyword evidence="14" id="KW-1185">Reference proteome</keyword>
<dbReference type="FunFam" id="1.20.1310.10:FF:000004">
    <property type="entry name" value="Cullin 4B"/>
    <property type="match status" value="1"/>
</dbReference>
<evidence type="ECO:0000256" key="4">
    <source>
        <dbReference type="ARBA" id="ARBA00022553"/>
    </source>
</evidence>
<evidence type="ECO:0000259" key="12">
    <source>
        <dbReference type="PROSITE" id="PS50069"/>
    </source>
</evidence>
<proteinExistence type="inferred from homology"/>
<dbReference type="SUPFAM" id="SSF75632">
    <property type="entry name" value="Cullin homology domain"/>
    <property type="match status" value="1"/>
</dbReference>
<dbReference type="GO" id="GO:0031464">
    <property type="term" value="C:Cul4A-RING E3 ubiquitin ligase complex"/>
    <property type="evidence" value="ECO:0007669"/>
    <property type="project" value="UniProtKB-ARBA"/>
</dbReference>
<dbReference type="FunFam" id="1.10.10.10:FF:000050">
    <property type="entry name" value="Cullin 4B"/>
    <property type="match status" value="1"/>
</dbReference>
<dbReference type="EMBL" id="GL883010">
    <property type="protein sequence ID" value="EGG20477.1"/>
    <property type="molecule type" value="Genomic_DNA"/>
</dbReference>
<keyword evidence="8" id="KW-0234">DNA repair</keyword>
<evidence type="ECO:0000256" key="3">
    <source>
        <dbReference type="ARBA" id="ARBA00022499"/>
    </source>
</evidence>
<evidence type="ECO:0000256" key="8">
    <source>
        <dbReference type="ARBA" id="ARBA00023204"/>
    </source>
</evidence>
<dbReference type="SMART" id="SM00884">
    <property type="entry name" value="Cullin_Nedd8"/>
    <property type="match status" value="1"/>
</dbReference>